<dbReference type="GO" id="GO:0050660">
    <property type="term" value="F:flavin adenine dinucleotide binding"/>
    <property type="evidence" value="ECO:0007669"/>
    <property type="project" value="TreeGrafter"/>
</dbReference>
<dbReference type="Gene3D" id="3.50.50.60">
    <property type="entry name" value="FAD/NAD(P)-binding domain"/>
    <property type="match status" value="2"/>
</dbReference>
<proteinExistence type="predicted"/>
<sequence length="438" mass="47941">MSAGMHEGQPGSARQAQSPRLPAADEHFSVVIVGGGQAGLSMSYCLKQRGIDHVVLEKHTVTHTWRAQRWDAFCLVTPNWQCALPDYPYRGNDPHGFMKKDEIIAWLDGFVRHVDAPVREGVAVTRLARRDQGGFVLQTSQGMLSADQVVVASGGYHTPIVPRMAERLPASITQIQSSEYRNAGALPEGAVLVVGSGQSGAQIAEDLHLAGRKVVLAVGEAPRCARFYRGRDVVDWLAEMKYYDMPVEDHPLREGVRDNTNHYVTGRDGGRDIDLRRFASEGMELYGALDDYSGGALRFKANLRANLDSADDTYNRINASIDKFIAQKGIEAPAGQAYRPVWTPPQERTALDLAASGIGSIIWCIGFHPDFSWIDLPIFNGRGYPGHKRGVTTQENLYFLGLPWLHTWGSGRFSGVARDAAYLADRIVAGATVDAPAA</sequence>
<dbReference type="GO" id="GO:0004497">
    <property type="term" value="F:monooxygenase activity"/>
    <property type="evidence" value="ECO:0007669"/>
    <property type="project" value="TreeGrafter"/>
</dbReference>
<accession>A0A7W9TZ68</accession>
<dbReference type="PANTHER" id="PTHR43539:SF78">
    <property type="entry name" value="FLAVIN-CONTAINING MONOOXYGENASE"/>
    <property type="match status" value="1"/>
</dbReference>
<comment type="caution">
    <text evidence="3">The sequence shown here is derived from an EMBL/GenBank/DDBJ whole genome shotgun (WGS) entry which is preliminary data.</text>
</comment>
<feature type="region of interest" description="Disordered" evidence="2">
    <location>
        <begin position="1"/>
        <end position="20"/>
    </location>
</feature>
<keyword evidence="1" id="KW-0560">Oxidoreductase</keyword>
<evidence type="ECO:0000313" key="3">
    <source>
        <dbReference type="EMBL" id="MBB6104101.1"/>
    </source>
</evidence>
<dbReference type="PANTHER" id="PTHR43539">
    <property type="entry name" value="FLAVIN-BINDING MONOOXYGENASE-LIKE PROTEIN (AFU_ORTHOLOGUE AFUA_4G09220)"/>
    <property type="match status" value="1"/>
</dbReference>
<protein>
    <submittedName>
        <fullName evidence="3">Putative flavoprotein involved in K+ transport</fullName>
    </submittedName>
</protein>
<dbReference type="SUPFAM" id="SSF51905">
    <property type="entry name" value="FAD/NAD(P)-binding domain"/>
    <property type="match status" value="1"/>
</dbReference>
<dbReference type="Proteomes" id="UP000571554">
    <property type="component" value="Unassembled WGS sequence"/>
</dbReference>
<dbReference type="InterPro" id="IPR050982">
    <property type="entry name" value="Auxin_biosynth/cation_transpt"/>
</dbReference>
<gene>
    <name evidence="3" type="ORF">F4827_003960</name>
</gene>
<dbReference type="InterPro" id="IPR024000">
    <property type="entry name" value="CHP04046_FMN-dependent"/>
</dbReference>
<dbReference type="AlphaFoldDB" id="A0A7W9TZ68"/>
<reference evidence="3 4" key="1">
    <citation type="submission" date="2020-08" db="EMBL/GenBank/DDBJ databases">
        <title>Above-ground endophytic microbial communities from plants in different locations in the United States.</title>
        <authorList>
            <person name="Frank C."/>
        </authorList>
    </citation>
    <scope>NUCLEOTIDE SEQUENCE [LARGE SCALE GENOMIC DNA]</scope>
    <source>
        <strain evidence="3 4">WP4_2_2</strain>
    </source>
</reference>
<evidence type="ECO:0000256" key="1">
    <source>
        <dbReference type="ARBA" id="ARBA00023002"/>
    </source>
</evidence>
<dbReference type="InterPro" id="IPR036188">
    <property type="entry name" value="FAD/NAD-bd_sf"/>
</dbReference>
<dbReference type="Pfam" id="PF13738">
    <property type="entry name" value="Pyr_redox_3"/>
    <property type="match status" value="1"/>
</dbReference>
<evidence type="ECO:0000256" key="2">
    <source>
        <dbReference type="SAM" id="MobiDB-lite"/>
    </source>
</evidence>
<organism evidence="3 4">
    <name type="scientific">Paraburkholderia bannensis</name>
    <dbReference type="NCBI Taxonomy" id="765414"/>
    <lineage>
        <taxon>Bacteria</taxon>
        <taxon>Pseudomonadati</taxon>
        <taxon>Pseudomonadota</taxon>
        <taxon>Betaproteobacteria</taxon>
        <taxon>Burkholderiales</taxon>
        <taxon>Burkholderiaceae</taxon>
        <taxon>Paraburkholderia</taxon>
    </lineage>
</organism>
<dbReference type="NCBIfam" id="TIGR04046">
    <property type="entry name" value="MSMEG_0569_nitr"/>
    <property type="match status" value="1"/>
</dbReference>
<name>A0A7W9TZ68_9BURK</name>
<evidence type="ECO:0000313" key="4">
    <source>
        <dbReference type="Proteomes" id="UP000571554"/>
    </source>
</evidence>
<dbReference type="EMBL" id="JACHBW010000011">
    <property type="protein sequence ID" value="MBB6104101.1"/>
    <property type="molecule type" value="Genomic_DNA"/>
</dbReference>
<keyword evidence="4" id="KW-1185">Reference proteome</keyword>
<dbReference type="PRINTS" id="PR00411">
    <property type="entry name" value="PNDRDTASEI"/>
</dbReference>